<evidence type="ECO:0000313" key="2">
    <source>
        <dbReference type="EMBL" id="MBH5338611.1"/>
    </source>
</evidence>
<gene>
    <name evidence="2" type="ORF">IHE55_29050</name>
</gene>
<protein>
    <submittedName>
        <fullName evidence="2">Uncharacterized protein</fullName>
    </submittedName>
</protein>
<evidence type="ECO:0000313" key="3">
    <source>
        <dbReference type="Proteomes" id="UP000807371"/>
    </source>
</evidence>
<dbReference type="EMBL" id="JACYXC010000002">
    <property type="protein sequence ID" value="MBH5338611.1"/>
    <property type="molecule type" value="Genomic_DNA"/>
</dbReference>
<organism evidence="2 3">
    <name type="scientific">Streptomyces pactum</name>
    <dbReference type="NCBI Taxonomy" id="68249"/>
    <lineage>
        <taxon>Bacteria</taxon>
        <taxon>Bacillati</taxon>
        <taxon>Actinomycetota</taxon>
        <taxon>Actinomycetes</taxon>
        <taxon>Kitasatosporales</taxon>
        <taxon>Streptomycetaceae</taxon>
        <taxon>Streptomyces</taxon>
    </lineage>
</organism>
<comment type="caution">
    <text evidence="2">The sequence shown here is derived from an EMBL/GenBank/DDBJ whole genome shotgun (WGS) entry which is preliminary data.</text>
</comment>
<dbReference type="RefSeq" id="WP_197992405.1">
    <property type="nucleotide sequence ID" value="NZ_JACYXC010000002.1"/>
</dbReference>
<accession>A0ABS0NTZ9</accession>
<dbReference type="Proteomes" id="UP000807371">
    <property type="component" value="Unassembled WGS sequence"/>
</dbReference>
<name>A0ABS0NTZ9_9ACTN</name>
<feature type="compositionally biased region" description="Basic and acidic residues" evidence="1">
    <location>
        <begin position="13"/>
        <end position="23"/>
    </location>
</feature>
<reference evidence="2 3" key="1">
    <citation type="submission" date="2020-09" db="EMBL/GenBank/DDBJ databases">
        <title>Biosynthesis of the nuclear factor of activated T cells inhibitor NFAT-133 and its congeners in Streptomyces pactum.</title>
        <authorList>
            <person name="Zhou W."/>
            <person name="Posri P."/>
            <person name="Abugrain M.E."/>
            <person name="Weisberg A.J."/>
            <person name="Chang J.H."/>
            <person name="Mahmud T."/>
        </authorList>
    </citation>
    <scope>NUCLEOTIDE SEQUENCE [LARGE SCALE GENOMIC DNA]</scope>
    <source>
        <strain evidence="2 3">ATCC 27456</strain>
    </source>
</reference>
<evidence type="ECO:0000256" key="1">
    <source>
        <dbReference type="SAM" id="MobiDB-lite"/>
    </source>
</evidence>
<proteinExistence type="predicted"/>
<keyword evidence="3" id="KW-1185">Reference proteome</keyword>
<feature type="region of interest" description="Disordered" evidence="1">
    <location>
        <begin position="1"/>
        <end position="23"/>
    </location>
</feature>
<sequence>MSEQPCTACGGDRVTEHTEHTLELDEDGNQVPVTRSWTGPCGTCHGSGTLH</sequence>